<evidence type="ECO:0000256" key="1">
    <source>
        <dbReference type="SAM" id="MobiDB-lite"/>
    </source>
</evidence>
<dbReference type="Pfam" id="PF12254">
    <property type="entry name" value="DNA_pol_alpha_N"/>
    <property type="match status" value="1"/>
</dbReference>
<dbReference type="EMBL" id="CAJVPL010000441">
    <property type="protein sequence ID" value="CAG8497495.1"/>
    <property type="molecule type" value="Genomic_DNA"/>
</dbReference>
<gene>
    <name evidence="3" type="ORF">AGERDE_LOCUS4074</name>
</gene>
<evidence type="ECO:0000313" key="3">
    <source>
        <dbReference type="EMBL" id="CAG8497495.1"/>
    </source>
</evidence>
<organism evidence="3 4">
    <name type="scientific">Ambispora gerdemannii</name>
    <dbReference type="NCBI Taxonomy" id="144530"/>
    <lineage>
        <taxon>Eukaryota</taxon>
        <taxon>Fungi</taxon>
        <taxon>Fungi incertae sedis</taxon>
        <taxon>Mucoromycota</taxon>
        <taxon>Glomeromycotina</taxon>
        <taxon>Glomeromycetes</taxon>
        <taxon>Archaeosporales</taxon>
        <taxon>Ambisporaceae</taxon>
        <taxon>Ambispora</taxon>
    </lineage>
</organism>
<sequence>MSSSHRRSQKKSKVNHFDAFRQQRNARGSRLEQYQVDEQDIYDEIGEDEYKARLDEQNSEEEFVVDDDGRGYVDYGMEEVEQSFSDEQQQSENDSPKQGML</sequence>
<comment type="caution">
    <text evidence="3">The sequence shown here is derived from an EMBL/GenBank/DDBJ whole genome shotgun (WGS) entry which is preliminary data.</text>
</comment>
<dbReference type="InterPro" id="IPR024647">
    <property type="entry name" value="DNA_pol_a_cat_su_N"/>
</dbReference>
<dbReference type="AlphaFoldDB" id="A0A9N8ZJA0"/>
<protein>
    <submittedName>
        <fullName evidence="3">9445_t:CDS:1</fullName>
    </submittedName>
</protein>
<feature type="domain" description="DNA polymerase alpha catalytic subunit N-terminal" evidence="2">
    <location>
        <begin position="19"/>
        <end position="80"/>
    </location>
</feature>
<feature type="compositionally biased region" description="Low complexity" evidence="1">
    <location>
        <begin position="82"/>
        <end position="93"/>
    </location>
</feature>
<keyword evidence="4" id="KW-1185">Reference proteome</keyword>
<proteinExistence type="predicted"/>
<feature type="region of interest" description="Disordered" evidence="1">
    <location>
        <begin position="78"/>
        <end position="101"/>
    </location>
</feature>
<feature type="region of interest" description="Disordered" evidence="1">
    <location>
        <begin position="1"/>
        <end position="42"/>
    </location>
</feature>
<reference evidence="3" key="1">
    <citation type="submission" date="2021-06" db="EMBL/GenBank/DDBJ databases">
        <authorList>
            <person name="Kallberg Y."/>
            <person name="Tangrot J."/>
            <person name="Rosling A."/>
        </authorList>
    </citation>
    <scope>NUCLEOTIDE SEQUENCE</scope>
    <source>
        <strain evidence="3">MT106</strain>
    </source>
</reference>
<feature type="compositionally biased region" description="Basic residues" evidence="1">
    <location>
        <begin position="1"/>
        <end position="14"/>
    </location>
</feature>
<dbReference type="Proteomes" id="UP000789831">
    <property type="component" value="Unassembled WGS sequence"/>
</dbReference>
<name>A0A9N8ZJA0_9GLOM</name>
<evidence type="ECO:0000313" key="4">
    <source>
        <dbReference type="Proteomes" id="UP000789831"/>
    </source>
</evidence>
<evidence type="ECO:0000259" key="2">
    <source>
        <dbReference type="Pfam" id="PF12254"/>
    </source>
</evidence>
<accession>A0A9N8ZJA0</accession>